<evidence type="ECO:0000256" key="7">
    <source>
        <dbReference type="ARBA" id="ARBA00022676"/>
    </source>
</evidence>
<evidence type="ECO:0000256" key="16">
    <source>
        <dbReference type="SAM" id="Phobius"/>
    </source>
</evidence>
<dbReference type="PANTHER" id="PTHR12726">
    <property type="entry name" value="CERAMIDE GLUCOSYLTRANSFERASE"/>
    <property type="match status" value="1"/>
</dbReference>
<dbReference type="InterPro" id="IPR025993">
    <property type="entry name" value="Ceramide_glucosylTrfase"/>
</dbReference>
<evidence type="ECO:0000256" key="13">
    <source>
        <dbReference type="ARBA" id="ARBA00023136"/>
    </source>
</evidence>
<sequence length="449" mass="51344">MGTLDWVIYGLAVAVFACWCFVWHMHIMAIINGEGAGSTEMVLLFYTLYGFAIFFFGGWCFVWLLHLFAIFNGKLKLHKKCQLPSPEVPLPGVSILKPLTGVDQNLFTNLESFFTMNYPKYELLFCIEDESDPSIMLVKKLVEKHPEIDASIFIGASKYPFDKDASIKRAPIVGVNPKINNMNPGYEAAKYDLILVSDSGIRMKEDTLLEMVCAMTENIALVHQMPFTCDRNNFPAVMEKVYFGTSHARIYLAADLFRINCPTGMSALMRKKLLDEVGGMKAFGQYLAEDFFFAKSFTDRGWGIRISSQPAWQNSGICEITNFNNRVSRWAKLRFAMVPYTIVLEPLSECMVLGACAAWALNVLFQWDVFVVYLVHILAWLILDWILLNVIQNNPLPFSKMDFVVAWTFREMGAFYHFCAALFDPKIQWRTRTFYLKWGGLAEEVKTRL</sequence>
<dbReference type="SUPFAM" id="SSF53448">
    <property type="entry name" value="Nucleotide-diphospho-sugar transferases"/>
    <property type="match status" value="1"/>
</dbReference>
<organism evidence="17 18">
    <name type="scientific">Oedothorax gibbosus</name>
    <dbReference type="NCBI Taxonomy" id="931172"/>
    <lineage>
        <taxon>Eukaryota</taxon>
        <taxon>Metazoa</taxon>
        <taxon>Ecdysozoa</taxon>
        <taxon>Arthropoda</taxon>
        <taxon>Chelicerata</taxon>
        <taxon>Arachnida</taxon>
        <taxon>Araneae</taxon>
        <taxon>Araneomorphae</taxon>
        <taxon>Entelegynae</taxon>
        <taxon>Araneoidea</taxon>
        <taxon>Linyphiidae</taxon>
        <taxon>Erigoninae</taxon>
        <taxon>Oedothorax</taxon>
    </lineage>
</organism>
<dbReference type="AlphaFoldDB" id="A0AAV6VFK4"/>
<comment type="catalytic activity">
    <reaction evidence="15">
        <text>N-(9Z-octadecenoyl)-sphing-4-enine + UDP-alpha-D-xylose = beta-D-xylosyl-(1&lt;-&gt;1')-N-(9Z-octadecenoyl)-sphing-4-enine + UDP + H(+)</text>
        <dbReference type="Rhea" id="RHEA:70247"/>
        <dbReference type="ChEBI" id="CHEBI:15378"/>
        <dbReference type="ChEBI" id="CHEBI:57632"/>
        <dbReference type="ChEBI" id="CHEBI:58223"/>
        <dbReference type="ChEBI" id="CHEBI:77996"/>
        <dbReference type="ChEBI" id="CHEBI:189081"/>
    </reaction>
    <physiologicalReaction direction="left-to-right" evidence="15">
        <dbReference type="Rhea" id="RHEA:70248"/>
    </physiologicalReaction>
</comment>
<evidence type="ECO:0000256" key="4">
    <source>
        <dbReference type="ARBA" id="ARBA00006739"/>
    </source>
</evidence>
<proteinExistence type="inferred from homology"/>
<evidence type="ECO:0000256" key="3">
    <source>
        <dbReference type="ARBA" id="ARBA00004991"/>
    </source>
</evidence>
<evidence type="ECO:0000256" key="10">
    <source>
        <dbReference type="ARBA" id="ARBA00022989"/>
    </source>
</evidence>
<keyword evidence="12" id="KW-0443">Lipid metabolism</keyword>
<dbReference type="GO" id="GO:0000139">
    <property type="term" value="C:Golgi membrane"/>
    <property type="evidence" value="ECO:0007669"/>
    <property type="project" value="UniProtKB-SubCell"/>
</dbReference>
<evidence type="ECO:0000313" key="17">
    <source>
        <dbReference type="EMBL" id="KAG8195445.1"/>
    </source>
</evidence>
<comment type="pathway">
    <text evidence="3">Sphingolipid metabolism.</text>
</comment>
<comment type="pathway">
    <text evidence="2">Lipid metabolism; sphingolipid metabolism.</text>
</comment>
<accession>A0AAV6VFK4</accession>
<reference evidence="17 18" key="1">
    <citation type="journal article" date="2022" name="Nat. Ecol. Evol.">
        <title>A masculinizing supergene underlies an exaggerated male reproductive morph in a spider.</title>
        <authorList>
            <person name="Hendrickx F."/>
            <person name="De Corte Z."/>
            <person name="Sonet G."/>
            <person name="Van Belleghem S.M."/>
            <person name="Kostlbacher S."/>
            <person name="Vangestel C."/>
        </authorList>
    </citation>
    <scope>NUCLEOTIDE SEQUENCE [LARGE SCALE GENOMIC DNA]</scope>
    <source>
        <strain evidence="17">W744_W776</strain>
    </source>
</reference>
<feature type="transmembrane region" description="Helical" evidence="16">
    <location>
        <begin position="342"/>
        <end position="364"/>
    </location>
</feature>
<evidence type="ECO:0000256" key="5">
    <source>
        <dbReference type="ARBA" id="ARBA00012699"/>
    </source>
</evidence>
<evidence type="ECO:0000256" key="12">
    <source>
        <dbReference type="ARBA" id="ARBA00023098"/>
    </source>
</evidence>
<gene>
    <name evidence="17" type="ORF">JTE90_013897</name>
</gene>
<dbReference type="Pfam" id="PF13506">
    <property type="entry name" value="Glyco_transf_21"/>
    <property type="match status" value="1"/>
</dbReference>
<keyword evidence="8" id="KW-0808">Transferase</keyword>
<evidence type="ECO:0000256" key="2">
    <source>
        <dbReference type="ARBA" id="ARBA00004760"/>
    </source>
</evidence>
<dbReference type="GO" id="GO:0008120">
    <property type="term" value="F:ceramide glucosyltransferase activity"/>
    <property type="evidence" value="ECO:0007669"/>
    <property type="project" value="UniProtKB-EC"/>
</dbReference>
<name>A0AAV6VFK4_9ARAC</name>
<feature type="transmembrane region" description="Helical" evidence="16">
    <location>
        <begin position="43"/>
        <end position="70"/>
    </location>
</feature>
<evidence type="ECO:0000256" key="8">
    <source>
        <dbReference type="ARBA" id="ARBA00022679"/>
    </source>
</evidence>
<evidence type="ECO:0000256" key="11">
    <source>
        <dbReference type="ARBA" id="ARBA00023034"/>
    </source>
</evidence>
<dbReference type="GO" id="GO:0006679">
    <property type="term" value="P:glucosylceramide biosynthetic process"/>
    <property type="evidence" value="ECO:0007669"/>
    <property type="project" value="TreeGrafter"/>
</dbReference>
<evidence type="ECO:0000256" key="1">
    <source>
        <dbReference type="ARBA" id="ARBA00004653"/>
    </source>
</evidence>
<evidence type="ECO:0000256" key="6">
    <source>
        <dbReference type="ARBA" id="ARBA00022516"/>
    </source>
</evidence>
<dbReference type="EMBL" id="JAFNEN010000088">
    <property type="protein sequence ID" value="KAG8195445.1"/>
    <property type="molecule type" value="Genomic_DNA"/>
</dbReference>
<dbReference type="FunFam" id="3.90.550.10:FF:000041">
    <property type="entry name" value="UDP-glucose ceramide glucosyltransferase"/>
    <property type="match status" value="1"/>
</dbReference>
<keyword evidence="10 16" id="KW-1133">Transmembrane helix</keyword>
<comment type="subcellular location">
    <subcellularLocation>
        <location evidence="1">Golgi apparatus membrane</location>
        <topology evidence="1">Multi-pass membrane protein</topology>
    </subcellularLocation>
</comment>
<evidence type="ECO:0000313" key="18">
    <source>
        <dbReference type="Proteomes" id="UP000827092"/>
    </source>
</evidence>
<dbReference type="Proteomes" id="UP000827092">
    <property type="component" value="Unassembled WGS sequence"/>
</dbReference>
<feature type="transmembrane region" description="Helical" evidence="16">
    <location>
        <begin position="7"/>
        <end position="31"/>
    </location>
</feature>
<evidence type="ECO:0000256" key="14">
    <source>
        <dbReference type="ARBA" id="ARBA00047869"/>
    </source>
</evidence>
<dbReference type="PANTHER" id="PTHR12726:SF0">
    <property type="entry name" value="CERAMIDE GLUCOSYLTRANSFERASE"/>
    <property type="match status" value="1"/>
</dbReference>
<comment type="caution">
    <text evidence="17">The sequence shown here is derived from an EMBL/GenBank/DDBJ whole genome shotgun (WGS) entry which is preliminary data.</text>
</comment>
<keyword evidence="7" id="KW-0328">Glycosyltransferase</keyword>
<dbReference type="Gene3D" id="3.90.550.10">
    <property type="entry name" value="Spore Coat Polysaccharide Biosynthesis Protein SpsA, Chain A"/>
    <property type="match status" value="1"/>
</dbReference>
<comment type="catalytic activity">
    <reaction evidence="14">
        <text>UDP-alpha-D-xylose + an N-acylsphing-4-enine = a beta-D-xylosyl-(1&lt;-&gt;1')-N-acylsphing-4-enine + UDP + H(+)</text>
        <dbReference type="Rhea" id="RHEA:70243"/>
        <dbReference type="ChEBI" id="CHEBI:15378"/>
        <dbReference type="ChEBI" id="CHEBI:52639"/>
        <dbReference type="ChEBI" id="CHEBI:57632"/>
        <dbReference type="ChEBI" id="CHEBI:58223"/>
        <dbReference type="ChEBI" id="CHEBI:189068"/>
    </reaction>
    <physiologicalReaction direction="left-to-right" evidence="14">
        <dbReference type="Rhea" id="RHEA:70244"/>
    </physiologicalReaction>
</comment>
<dbReference type="CDD" id="cd02520">
    <property type="entry name" value="Glucosylceramide_synthase"/>
    <property type="match status" value="1"/>
</dbReference>
<protein>
    <recommendedName>
        <fullName evidence="5">ceramide glucosyltransferase</fullName>
        <ecNumber evidence="5">2.4.1.80</ecNumber>
    </recommendedName>
</protein>
<keyword evidence="9 16" id="KW-0812">Transmembrane</keyword>
<dbReference type="InterPro" id="IPR029044">
    <property type="entry name" value="Nucleotide-diphossugar_trans"/>
</dbReference>
<evidence type="ECO:0000256" key="15">
    <source>
        <dbReference type="ARBA" id="ARBA00048104"/>
    </source>
</evidence>
<evidence type="ECO:0000256" key="9">
    <source>
        <dbReference type="ARBA" id="ARBA00022692"/>
    </source>
</evidence>
<keyword evidence="18" id="KW-1185">Reference proteome</keyword>
<feature type="transmembrane region" description="Helical" evidence="16">
    <location>
        <begin position="370"/>
        <end position="391"/>
    </location>
</feature>
<keyword evidence="13 16" id="KW-0472">Membrane</keyword>
<comment type="similarity">
    <text evidence="4">Belongs to the glycosyltransferase 2 family.</text>
</comment>
<dbReference type="EC" id="2.4.1.80" evidence="5"/>
<keyword evidence="11" id="KW-0333">Golgi apparatus</keyword>
<keyword evidence="6" id="KW-0444">Lipid biosynthesis</keyword>